<dbReference type="Gene3D" id="1.10.260.40">
    <property type="entry name" value="lambda repressor-like DNA-binding domains"/>
    <property type="match status" value="1"/>
</dbReference>
<dbReference type="SUPFAM" id="SSF53822">
    <property type="entry name" value="Periplasmic binding protein-like I"/>
    <property type="match status" value="1"/>
</dbReference>
<dbReference type="CDD" id="cd01392">
    <property type="entry name" value="HTH_LacI"/>
    <property type="match status" value="1"/>
</dbReference>
<feature type="domain" description="HTH lacI-type" evidence="4">
    <location>
        <begin position="1"/>
        <end position="53"/>
    </location>
</feature>
<accession>A0AAU6SE31</accession>
<dbReference type="InterPro" id="IPR046335">
    <property type="entry name" value="LacI/GalR-like_sensor"/>
</dbReference>
<dbReference type="SMART" id="SM00354">
    <property type="entry name" value="HTH_LACI"/>
    <property type="match status" value="1"/>
</dbReference>
<dbReference type="AlphaFoldDB" id="A0AAU6SE31"/>
<dbReference type="EMBL" id="CP151632">
    <property type="protein sequence ID" value="WZO35129.1"/>
    <property type="molecule type" value="Genomic_DNA"/>
</dbReference>
<dbReference type="SUPFAM" id="SSF47413">
    <property type="entry name" value="lambda repressor-like DNA-binding domains"/>
    <property type="match status" value="1"/>
</dbReference>
<dbReference type="Gene3D" id="3.40.50.2300">
    <property type="match status" value="2"/>
</dbReference>
<dbReference type="Pfam" id="PF00356">
    <property type="entry name" value="LacI"/>
    <property type="match status" value="1"/>
</dbReference>
<dbReference type="Pfam" id="PF13377">
    <property type="entry name" value="Peripla_BP_3"/>
    <property type="match status" value="1"/>
</dbReference>
<protein>
    <submittedName>
        <fullName evidence="5">LacI family DNA-binding transcriptional regulator</fullName>
    </submittedName>
</protein>
<dbReference type="GO" id="GO:0003700">
    <property type="term" value="F:DNA-binding transcription factor activity"/>
    <property type="evidence" value="ECO:0007669"/>
    <property type="project" value="TreeGrafter"/>
</dbReference>
<dbReference type="GO" id="GO:0000976">
    <property type="term" value="F:transcription cis-regulatory region binding"/>
    <property type="evidence" value="ECO:0007669"/>
    <property type="project" value="TreeGrafter"/>
</dbReference>
<dbReference type="InterPro" id="IPR010982">
    <property type="entry name" value="Lambda_DNA-bd_dom_sf"/>
</dbReference>
<dbReference type="CDD" id="cd01574">
    <property type="entry name" value="PBP1_LacI"/>
    <property type="match status" value="1"/>
</dbReference>
<evidence type="ECO:0000256" key="1">
    <source>
        <dbReference type="ARBA" id="ARBA00023015"/>
    </source>
</evidence>
<gene>
    <name evidence="5" type="ORF">MRBLWS13_002809</name>
</gene>
<keyword evidence="1" id="KW-0805">Transcription regulation</keyword>
<sequence length="336" mass="35628">MRDVAELAGVSGQTVSRVANNMGNVAERTRRRVELAMEELGYRPNNAARALRRGEFRSIAVVAFGLETLGNVRTVSAIANEAARRSYAVELISVQHTPDELGTADFSWAMRRLGQDAVDGIILILETSKSATAALQIPPGVPAVIVDAGAAFEHPSVDANQEQGARLAVDHLLALGHPTVWHIGGPAVSNAAAARAKAWRSRLEEAGRMIPDVVIGDWTPESGYSAGLELAARGGVTAVFAANDQMALGALRAFHESGVAVPAAVSVVGFDDMEESAHFWPPLTTVRQYFETAGATAVSLLVDQIEHREVPAGRRLIDTSLVVRASTGPFGEHSDS</sequence>
<organism evidence="5">
    <name type="scientific">Microbacterium sp. LWS13-1.2</name>
    <dbReference type="NCBI Taxonomy" id="3135264"/>
    <lineage>
        <taxon>Bacteria</taxon>
        <taxon>Bacillati</taxon>
        <taxon>Actinomycetota</taxon>
        <taxon>Actinomycetes</taxon>
        <taxon>Micrococcales</taxon>
        <taxon>Microbacteriaceae</taxon>
        <taxon>Microbacterium</taxon>
    </lineage>
</organism>
<dbReference type="InterPro" id="IPR000843">
    <property type="entry name" value="HTH_LacI"/>
</dbReference>
<evidence type="ECO:0000313" key="5">
    <source>
        <dbReference type="EMBL" id="WZO35129.1"/>
    </source>
</evidence>
<reference evidence="5" key="1">
    <citation type="submission" date="2024-04" db="EMBL/GenBank/DDBJ databases">
        <authorList>
            <person name="Roder T."/>
            <person name="Oberhansli S."/>
            <person name="Kreuzer M."/>
        </authorList>
    </citation>
    <scope>NUCLEOTIDE SEQUENCE</scope>
    <source>
        <strain evidence="5">LWS13-1.2</strain>
    </source>
</reference>
<evidence type="ECO:0000259" key="4">
    <source>
        <dbReference type="PROSITE" id="PS50932"/>
    </source>
</evidence>
<evidence type="ECO:0000256" key="2">
    <source>
        <dbReference type="ARBA" id="ARBA00023125"/>
    </source>
</evidence>
<keyword evidence="2 5" id="KW-0238">DNA-binding</keyword>
<dbReference type="InterPro" id="IPR028082">
    <property type="entry name" value="Peripla_BP_I"/>
</dbReference>
<proteinExistence type="predicted"/>
<dbReference type="PANTHER" id="PTHR30146">
    <property type="entry name" value="LACI-RELATED TRANSCRIPTIONAL REPRESSOR"/>
    <property type="match status" value="1"/>
</dbReference>
<name>A0AAU6SE31_9MICO</name>
<dbReference type="PROSITE" id="PS50932">
    <property type="entry name" value="HTH_LACI_2"/>
    <property type="match status" value="1"/>
</dbReference>
<dbReference type="RefSeq" id="WP_349425962.1">
    <property type="nucleotide sequence ID" value="NZ_CP151632.1"/>
</dbReference>
<keyword evidence="3" id="KW-0804">Transcription</keyword>
<dbReference type="PANTHER" id="PTHR30146:SF153">
    <property type="entry name" value="LACTOSE OPERON REPRESSOR"/>
    <property type="match status" value="1"/>
</dbReference>
<evidence type="ECO:0000256" key="3">
    <source>
        <dbReference type="ARBA" id="ARBA00023163"/>
    </source>
</evidence>